<feature type="chain" id="PRO_5018174325" description="P-type domain-containing protein" evidence="10">
    <location>
        <begin position="21"/>
        <end position="713"/>
    </location>
</feature>
<dbReference type="GO" id="GO:0005975">
    <property type="term" value="P:carbohydrate metabolic process"/>
    <property type="evidence" value="ECO:0007669"/>
    <property type="project" value="InterPro"/>
</dbReference>
<dbReference type="Pfam" id="PF21365">
    <property type="entry name" value="Glyco_hydro_31_3rd"/>
    <property type="match status" value="1"/>
</dbReference>
<organism evidence="12 13">
    <name type="scientific">Dibothriocephalus latus</name>
    <name type="common">Fish tapeworm</name>
    <name type="synonym">Diphyllobothrium latum</name>
    <dbReference type="NCBI Taxonomy" id="60516"/>
    <lineage>
        <taxon>Eukaryota</taxon>
        <taxon>Metazoa</taxon>
        <taxon>Spiralia</taxon>
        <taxon>Lophotrochozoa</taxon>
        <taxon>Platyhelminthes</taxon>
        <taxon>Cestoda</taxon>
        <taxon>Eucestoda</taxon>
        <taxon>Diphyllobothriidea</taxon>
        <taxon>Diphyllobothriidae</taxon>
        <taxon>Dibothriocephalus</taxon>
    </lineage>
</organism>
<feature type="signal peptide" evidence="10">
    <location>
        <begin position="1"/>
        <end position="20"/>
    </location>
</feature>
<evidence type="ECO:0000313" key="12">
    <source>
        <dbReference type="EMBL" id="VDN13487.1"/>
    </source>
</evidence>
<evidence type="ECO:0000256" key="8">
    <source>
        <dbReference type="PROSITE-ProRule" id="PRU00779"/>
    </source>
</evidence>
<feature type="domain" description="P-type" evidence="11">
    <location>
        <begin position="23"/>
        <end position="69"/>
    </location>
</feature>
<dbReference type="Pfam" id="PF01055">
    <property type="entry name" value="Glyco_hydro_31_2nd"/>
    <property type="match status" value="1"/>
</dbReference>
<sequence>MAAAQRVLCAILGLFTWGSGQPASCSSIPTLERMDCYPEPSATEERCLERGCCWELPADPKMNACYLPIDYPAYSLQNTSSSPGHYTFYLQKQFLKPPFANELAELKVDFIYETASRLRLRITDPHQQRWEPPVDINQPINFPPKAVNYRVSYDSKPFGFKVYRKAGERGEDHLLVDTTGLMASSLIARDAFWQIAFKIVAQRGFGPGERRTAFPLRLRNWERVPMWAQDQPPMEHVNLYGVHNFFLGLTVDGIAFGIFLLNSNAQEIDIQPMPSLTYRTIGGILDFFIFVGPKPQDVVSQYLDLIGRPPLPLYWALGFHLSRYGFRDLADVQATDWTVDPVKFADFGQFIRETIHSQNDMHTVIMFDAAIQANPDYEIYRDGLHRGVYINDSRTGGPIQGSLWPGTVVYPDYGKQETVEWVYDGASKFHEEIPFDGLWIDMNEPSNFVDGSLDGCIWNSPLDHPPYQPRILGDLLYRAKLDGRTVARALALEYPKDLACHSIDKQFLWGSCLLITPVLEQGARGIYGYLPQGEWIGLNDHLRHKSKGEWFYFEAPLEQIPLHVKAGCVLPMHLPTQTINQAREKGIGILVVLKEEDSGYPWSRYAATAWGEFFWDDGVTETQAYTYITFSVAFRKLTILPRVVRLQSEDKLLHSEVPLAFIKIVGISKRPRTVSLNQQRFAFTHDVKTRTLFVEAPPNSLLTTKTQLTWSFK</sequence>
<evidence type="ECO:0000256" key="5">
    <source>
        <dbReference type="ARBA" id="ARBA00023157"/>
    </source>
</evidence>
<comment type="subcellular location">
    <subcellularLocation>
        <location evidence="1">Endomembrane system</location>
    </subcellularLocation>
</comment>
<dbReference type="InterPro" id="IPR017853">
    <property type="entry name" value="GH"/>
</dbReference>
<dbReference type="OrthoDB" id="5839090at2759"/>
<dbReference type="SUPFAM" id="SSF51445">
    <property type="entry name" value="(Trans)glycosidases"/>
    <property type="match status" value="1"/>
</dbReference>
<dbReference type="Gene3D" id="2.60.40.1760">
    <property type="entry name" value="glycosyl hydrolase (family 31)"/>
    <property type="match status" value="1"/>
</dbReference>
<dbReference type="CDD" id="cd00111">
    <property type="entry name" value="Trefoil"/>
    <property type="match status" value="1"/>
</dbReference>
<protein>
    <recommendedName>
        <fullName evidence="11">P-type domain-containing protein</fullName>
    </recommendedName>
</protein>
<dbReference type="InterPro" id="IPR017957">
    <property type="entry name" value="P_trefoil_CS"/>
</dbReference>
<dbReference type="InterPro" id="IPR000519">
    <property type="entry name" value="P_trefoil_dom"/>
</dbReference>
<dbReference type="PANTHER" id="PTHR22762:SF133">
    <property type="entry name" value="P-TYPE DOMAIN-CONTAINING PROTEIN"/>
    <property type="match status" value="1"/>
</dbReference>
<keyword evidence="4" id="KW-0472">Membrane</keyword>
<evidence type="ECO:0000256" key="9">
    <source>
        <dbReference type="RuleBase" id="RU361185"/>
    </source>
</evidence>
<evidence type="ECO:0000256" key="1">
    <source>
        <dbReference type="ARBA" id="ARBA00004308"/>
    </source>
</evidence>
<evidence type="ECO:0000256" key="4">
    <source>
        <dbReference type="ARBA" id="ARBA00023136"/>
    </source>
</evidence>
<keyword evidence="13" id="KW-1185">Reference proteome</keyword>
<keyword evidence="3 9" id="KW-0378">Hydrolase</keyword>
<evidence type="ECO:0000256" key="2">
    <source>
        <dbReference type="ARBA" id="ARBA00007806"/>
    </source>
</evidence>
<evidence type="ECO:0000256" key="3">
    <source>
        <dbReference type="ARBA" id="ARBA00022801"/>
    </source>
</evidence>
<evidence type="ECO:0000256" key="7">
    <source>
        <dbReference type="ARBA" id="ARBA00023295"/>
    </source>
</evidence>
<dbReference type="InterPro" id="IPR030458">
    <property type="entry name" value="Glyco_hydro_31_AS"/>
</dbReference>
<dbReference type="PROSITE" id="PS51448">
    <property type="entry name" value="P_TREFOIL_2"/>
    <property type="match status" value="1"/>
</dbReference>
<dbReference type="InterPro" id="IPR011013">
    <property type="entry name" value="Gal_mutarotase_sf_dom"/>
</dbReference>
<gene>
    <name evidence="12" type="ORF">DILT_LOCUS9318</name>
</gene>
<dbReference type="Proteomes" id="UP000281553">
    <property type="component" value="Unassembled WGS sequence"/>
</dbReference>
<evidence type="ECO:0000256" key="6">
    <source>
        <dbReference type="ARBA" id="ARBA00023180"/>
    </source>
</evidence>
<dbReference type="Pfam" id="PF00088">
    <property type="entry name" value="Trefoil"/>
    <property type="match status" value="1"/>
</dbReference>
<dbReference type="InterPro" id="IPR044913">
    <property type="entry name" value="P_trefoil_dom_sf"/>
</dbReference>
<reference evidence="12 13" key="1">
    <citation type="submission" date="2018-11" db="EMBL/GenBank/DDBJ databases">
        <authorList>
            <consortium name="Pathogen Informatics"/>
        </authorList>
    </citation>
    <scope>NUCLEOTIDE SEQUENCE [LARGE SCALE GENOMIC DNA]</scope>
</reference>
<dbReference type="PROSITE" id="PS00129">
    <property type="entry name" value="GLYCOSYL_HYDROL_F31_1"/>
    <property type="match status" value="1"/>
</dbReference>
<dbReference type="GO" id="GO:0030246">
    <property type="term" value="F:carbohydrate binding"/>
    <property type="evidence" value="ECO:0007669"/>
    <property type="project" value="InterPro"/>
</dbReference>
<dbReference type="PROSITE" id="PS00025">
    <property type="entry name" value="P_TREFOIL_1"/>
    <property type="match status" value="1"/>
</dbReference>
<dbReference type="SUPFAM" id="SSF51011">
    <property type="entry name" value="Glycosyl hydrolase domain"/>
    <property type="match status" value="1"/>
</dbReference>
<dbReference type="Gene3D" id="2.60.40.1180">
    <property type="entry name" value="Golgi alpha-mannosidase II"/>
    <property type="match status" value="2"/>
</dbReference>
<evidence type="ECO:0000259" key="11">
    <source>
        <dbReference type="PROSITE" id="PS51448"/>
    </source>
</evidence>
<comment type="caution">
    <text evidence="8">Lacks conserved residue(s) required for the propagation of feature annotation.</text>
</comment>
<accession>A0A3P7LPB5</accession>
<dbReference type="EMBL" id="UYRU01056534">
    <property type="protein sequence ID" value="VDN13487.1"/>
    <property type="molecule type" value="Genomic_DNA"/>
</dbReference>
<keyword evidence="6" id="KW-0325">Glycoprotein</keyword>
<dbReference type="InterPro" id="IPR013780">
    <property type="entry name" value="Glyco_hydro_b"/>
</dbReference>
<dbReference type="GO" id="GO:0090599">
    <property type="term" value="F:alpha-glucosidase activity"/>
    <property type="evidence" value="ECO:0007669"/>
    <property type="project" value="UniProtKB-ARBA"/>
</dbReference>
<proteinExistence type="inferred from homology"/>
<dbReference type="SUPFAM" id="SSF74650">
    <property type="entry name" value="Galactose mutarotase-like"/>
    <property type="match status" value="1"/>
</dbReference>
<comment type="similarity">
    <text evidence="2 9">Belongs to the glycosyl hydrolase 31 family.</text>
</comment>
<dbReference type="GO" id="GO:0016324">
    <property type="term" value="C:apical plasma membrane"/>
    <property type="evidence" value="ECO:0007669"/>
    <property type="project" value="UniProtKB-SubCell"/>
</dbReference>
<name>A0A3P7LPB5_DIBLA</name>
<keyword evidence="5" id="KW-1015">Disulfide bond</keyword>
<dbReference type="InterPro" id="IPR000322">
    <property type="entry name" value="Glyco_hydro_31_TIM"/>
</dbReference>
<dbReference type="CDD" id="cd14752">
    <property type="entry name" value="GH31_N"/>
    <property type="match status" value="1"/>
</dbReference>
<dbReference type="Gene3D" id="4.10.110.10">
    <property type="entry name" value="Spasmolytic Protein, domain 1"/>
    <property type="match status" value="1"/>
</dbReference>
<evidence type="ECO:0000256" key="10">
    <source>
        <dbReference type="SAM" id="SignalP"/>
    </source>
</evidence>
<keyword evidence="10" id="KW-0732">Signal</keyword>
<evidence type="ECO:0000313" key="13">
    <source>
        <dbReference type="Proteomes" id="UP000281553"/>
    </source>
</evidence>
<dbReference type="Gene3D" id="3.20.20.80">
    <property type="entry name" value="Glycosidases"/>
    <property type="match status" value="1"/>
</dbReference>
<dbReference type="AlphaFoldDB" id="A0A3P7LPB5"/>
<dbReference type="PANTHER" id="PTHR22762">
    <property type="entry name" value="ALPHA-GLUCOSIDASE"/>
    <property type="match status" value="1"/>
</dbReference>
<keyword evidence="7 9" id="KW-0326">Glycosidase</keyword>
<dbReference type="InterPro" id="IPR048395">
    <property type="entry name" value="Glyco_hydro_31_C"/>
</dbReference>
<dbReference type="SMART" id="SM00018">
    <property type="entry name" value="PD"/>
    <property type="match status" value="1"/>
</dbReference>